<accession>A0A170T708</accession>
<dbReference type="PANTHER" id="PTHR43316">
    <property type="entry name" value="HYDROLASE, HALOACID DELAHOGENASE-RELATED"/>
    <property type="match status" value="1"/>
</dbReference>
<dbReference type="OrthoDB" id="9797743at2"/>
<comment type="similarity">
    <text evidence="1">Belongs to the HAD-like hydrolase superfamily. S-2-haloalkanoic acid dehalogenase family.</text>
</comment>
<dbReference type="InterPro" id="IPR023198">
    <property type="entry name" value="PGP-like_dom2"/>
</dbReference>
<keyword evidence="4" id="KW-1185">Reference proteome</keyword>
<dbReference type="PRINTS" id="PR00413">
    <property type="entry name" value="HADHALOGNASE"/>
</dbReference>
<dbReference type="GO" id="GO:0018784">
    <property type="term" value="F:(S)-2-haloacid dehalogenase activity"/>
    <property type="evidence" value="ECO:0007669"/>
    <property type="project" value="UniProtKB-EC"/>
</dbReference>
<sequence>MTVKALLFDVFGTVVDWRESVARQARTLMEPKGITADWTGFADAWRGKYQPAMEQVRRGGRDFVRLDVLHREGLTEVLKQFRITGLPEPEVDHLNRAWHRLDPWPDAVPGLVRLKSQFILGTMSNGNVALLVNMAKAAGLPWDVILGAEPAQAYKPMAQAYLISVDWLGLTHGEVMMCSAHNSDLLAAQACGLRTAFIARPTEYGLRQDRDCKAEHTFDVVSESVLELAHQLGC</sequence>
<dbReference type="NCBIfam" id="TIGR01493">
    <property type="entry name" value="HAD-SF-IA-v2"/>
    <property type="match status" value="1"/>
</dbReference>
<protein>
    <submittedName>
        <fullName evidence="3">Haloacid dehalogenase, type II</fullName>
        <ecNumber evidence="3">3.8.1.2</ecNumber>
    </submittedName>
</protein>
<organism evidence="3 4">
    <name type="scientific">Candidatus Synechococcus spongiarum</name>
    <dbReference type="NCBI Taxonomy" id="431041"/>
    <lineage>
        <taxon>Bacteria</taxon>
        <taxon>Bacillati</taxon>
        <taxon>Cyanobacteriota</taxon>
        <taxon>Cyanophyceae</taxon>
        <taxon>Synechococcales</taxon>
        <taxon>Synechococcaceae</taxon>
        <taxon>Synechococcus</taxon>
    </lineage>
</organism>
<dbReference type="InterPro" id="IPR006439">
    <property type="entry name" value="HAD-SF_hydro_IA"/>
</dbReference>
<dbReference type="Proteomes" id="UP000182631">
    <property type="component" value="Unassembled WGS sequence"/>
</dbReference>
<dbReference type="InterPro" id="IPR036412">
    <property type="entry name" value="HAD-like_sf"/>
</dbReference>
<dbReference type="Gene3D" id="1.10.150.240">
    <property type="entry name" value="Putative phosphatase, domain 2"/>
    <property type="match status" value="1"/>
</dbReference>
<evidence type="ECO:0000256" key="1">
    <source>
        <dbReference type="ARBA" id="ARBA00008106"/>
    </source>
</evidence>
<dbReference type="CDD" id="cd02588">
    <property type="entry name" value="HAD_L2-DEX"/>
    <property type="match status" value="1"/>
</dbReference>
<dbReference type="AlphaFoldDB" id="A0A170T708"/>
<dbReference type="PANTHER" id="PTHR43316:SF3">
    <property type="entry name" value="HALOACID DEHALOGENASE, TYPE II (AFU_ORTHOLOGUE AFUA_2G07750)-RELATED"/>
    <property type="match status" value="1"/>
</dbReference>
<evidence type="ECO:0000313" key="3">
    <source>
        <dbReference type="EMBL" id="CZB15624.1"/>
    </source>
</evidence>
<dbReference type="EMBL" id="FITM01000078">
    <property type="protein sequence ID" value="CZB15624.1"/>
    <property type="molecule type" value="Genomic_DNA"/>
</dbReference>
<dbReference type="Gene3D" id="3.40.50.1000">
    <property type="entry name" value="HAD superfamily/HAD-like"/>
    <property type="match status" value="1"/>
</dbReference>
<keyword evidence="2 3" id="KW-0378">Hydrolase</keyword>
<name>A0A170T708_9SYNE</name>
<dbReference type="EC" id="3.8.1.2" evidence="3"/>
<evidence type="ECO:0000256" key="2">
    <source>
        <dbReference type="ARBA" id="ARBA00022801"/>
    </source>
</evidence>
<dbReference type="SUPFAM" id="SSF56784">
    <property type="entry name" value="HAD-like"/>
    <property type="match status" value="1"/>
</dbReference>
<dbReference type="NCBIfam" id="TIGR01428">
    <property type="entry name" value="HAD_type_II"/>
    <property type="match status" value="1"/>
</dbReference>
<dbReference type="InterPro" id="IPR023214">
    <property type="entry name" value="HAD_sf"/>
</dbReference>
<dbReference type="InterPro" id="IPR051540">
    <property type="entry name" value="S-2-haloacid_dehalogenase"/>
</dbReference>
<evidence type="ECO:0000313" key="4">
    <source>
        <dbReference type="Proteomes" id="UP000182631"/>
    </source>
</evidence>
<dbReference type="InterPro" id="IPR006328">
    <property type="entry name" value="2-HAD"/>
</dbReference>
<dbReference type="Pfam" id="PF00702">
    <property type="entry name" value="Hydrolase"/>
    <property type="match status" value="1"/>
</dbReference>
<proteinExistence type="inferred from homology"/>
<reference evidence="4" key="1">
    <citation type="submission" date="2016-02" db="EMBL/GenBank/DDBJ databases">
        <authorList>
            <person name="liu f."/>
        </authorList>
    </citation>
    <scope>NUCLEOTIDE SEQUENCE [LARGE SCALE GENOMIC DNA]</scope>
</reference>
<gene>
    <name evidence="3" type="ORF">FLM9_663</name>
</gene>